<dbReference type="EMBL" id="JBJQND010000009">
    <property type="protein sequence ID" value="KAL3866482.1"/>
    <property type="molecule type" value="Genomic_DNA"/>
</dbReference>
<dbReference type="EMBL" id="JBJQND010000009">
    <property type="protein sequence ID" value="KAL3866493.1"/>
    <property type="molecule type" value="Genomic_DNA"/>
</dbReference>
<name>A0ABD3VZR1_SINWO</name>
<dbReference type="Gene3D" id="2.70.220.10">
    <property type="entry name" value="Ganglioside GM2 activator"/>
    <property type="match status" value="1"/>
</dbReference>
<comment type="caution">
    <text evidence="4">The sequence shown here is derived from an EMBL/GenBank/DDBJ whole genome shotgun (WGS) entry which is preliminary data.</text>
</comment>
<dbReference type="PANTHER" id="PTHR17357">
    <property type="entry name" value="GM2 GANGLIOSIDE ACTIVATOR PROTEIN"/>
    <property type="match status" value="1"/>
</dbReference>
<proteinExistence type="predicted"/>
<evidence type="ECO:0008006" key="6">
    <source>
        <dbReference type="Google" id="ProtNLM"/>
    </source>
</evidence>
<protein>
    <recommendedName>
        <fullName evidence="6">Ganglioside GM2 activator</fullName>
    </recommendedName>
</protein>
<keyword evidence="1 2" id="KW-0732">Signal</keyword>
<dbReference type="InterPro" id="IPR028996">
    <property type="entry name" value="GM2-AP"/>
</dbReference>
<dbReference type="PANTHER" id="PTHR17357:SF0">
    <property type="entry name" value="GANGLIOSIDE GM2 ACTIVATOR"/>
    <property type="match status" value="1"/>
</dbReference>
<evidence type="ECO:0000256" key="2">
    <source>
        <dbReference type="SAM" id="SignalP"/>
    </source>
</evidence>
<feature type="chain" id="PRO_5044725163" description="Ganglioside GM2 activator" evidence="2">
    <location>
        <begin position="17"/>
        <end position="201"/>
    </location>
</feature>
<accession>A0ABD3VZR1</accession>
<reference evidence="4 5" key="1">
    <citation type="submission" date="2024-11" db="EMBL/GenBank/DDBJ databases">
        <title>Chromosome-level genome assembly of the freshwater bivalve Anodonta woodiana.</title>
        <authorList>
            <person name="Chen X."/>
        </authorList>
    </citation>
    <scope>NUCLEOTIDE SEQUENCE [LARGE SCALE GENOMIC DNA]</scope>
    <source>
        <strain evidence="4">MN2024</strain>
        <tissue evidence="4">Gills</tissue>
    </source>
</reference>
<gene>
    <name evidence="3" type="ORF">ACJMK2_043776</name>
    <name evidence="4" type="ORF">ACJMK2_043787</name>
</gene>
<dbReference type="AlphaFoldDB" id="A0ABD3VZR1"/>
<sequence length="201" mass="21352">MQIPLLVVAVCVLINAEIRNFEWKNCAPAGTNEKLRFNSLSASPMPVLIPGPLTLSINASVLQEMDVFFLKFDISKHTSFGGAIQIPCVNGVGSCTLDGCTLLPTIAQGGHAVDKSLGIQILSVLKEALGHDAGCPIHVENILVQNRTLHLPEMGVIASTVGEGDFTIKVTSLDVVTGDIFGCLQFDATFKNKPSTGFLFG</sequence>
<evidence type="ECO:0000313" key="5">
    <source>
        <dbReference type="Proteomes" id="UP001634394"/>
    </source>
</evidence>
<feature type="signal peptide" evidence="2">
    <location>
        <begin position="1"/>
        <end position="16"/>
    </location>
</feature>
<evidence type="ECO:0000313" key="3">
    <source>
        <dbReference type="EMBL" id="KAL3866482.1"/>
    </source>
</evidence>
<evidence type="ECO:0000256" key="1">
    <source>
        <dbReference type="ARBA" id="ARBA00022729"/>
    </source>
</evidence>
<organism evidence="4 5">
    <name type="scientific">Sinanodonta woodiana</name>
    <name type="common">Chinese pond mussel</name>
    <name type="synonym">Anodonta woodiana</name>
    <dbReference type="NCBI Taxonomy" id="1069815"/>
    <lineage>
        <taxon>Eukaryota</taxon>
        <taxon>Metazoa</taxon>
        <taxon>Spiralia</taxon>
        <taxon>Lophotrochozoa</taxon>
        <taxon>Mollusca</taxon>
        <taxon>Bivalvia</taxon>
        <taxon>Autobranchia</taxon>
        <taxon>Heteroconchia</taxon>
        <taxon>Palaeoheterodonta</taxon>
        <taxon>Unionida</taxon>
        <taxon>Unionoidea</taxon>
        <taxon>Unionidae</taxon>
        <taxon>Unioninae</taxon>
        <taxon>Sinanodonta</taxon>
    </lineage>
</organism>
<evidence type="ECO:0000313" key="4">
    <source>
        <dbReference type="EMBL" id="KAL3866493.1"/>
    </source>
</evidence>
<dbReference type="Proteomes" id="UP001634394">
    <property type="component" value="Unassembled WGS sequence"/>
</dbReference>
<dbReference type="SUPFAM" id="SSF63707">
    <property type="entry name" value="Ganglioside M2 (gm2) activator"/>
    <property type="match status" value="1"/>
</dbReference>
<keyword evidence="5" id="KW-1185">Reference proteome</keyword>
<dbReference type="InterPro" id="IPR036846">
    <property type="entry name" value="GM2-AP_sf"/>
</dbReference>